<dbReference type="Proteomes" id="UP000322077">
    <property type="component" value="Unassembled WGS sequence"/>
</dbReference>
<organism evidence="1 2">
    <name type="scientific">Sphingomonas montanisoli</name>
    <dbReference type="NCBI Taxonomy" id="2606412"/>
    <lineage>
        <taxon>Bacteria</taxon>
        <taxon>Pseudomonadati</taxon>
        <taxon>Pseudomonadota</taxon>
        <taxon>Alphaproteobacteria</taxon>
        <taxon>Sphingomonadales</taxon>
        <taxon>Sphingomonadaceae</taxon>
        <taxon>Sphingomonas</taxon>
    </lineage>
</organism>
<name>A0A5D9C993_9SPHN</name>
<dbReference type="EMBL" id="VTOU01000003">
    <property type="protein sequence ID" value="TZG26565.1"/>
    <property type="molecule type" value="Genomic_DNA"/>
</dbReference>
<comment type="caution">
    <text evidence="1">The sequence shown here is derived from an EMBL/GenBank/DDBJ whole genome shotgun (WGS) entry which is preliminary data.</text>
</comment>
<accession>A0A5D9C993</accession>
<dbReference type="AlphaFoldDB" id="A0A5D9C993"/>
<evidence type="ECO:0000313" key="1">
    <source>
        <dbReference type="EMBL" id="TZG26565.1"/>
    </source>
</evidence>
<dbReference type="InterPro" id="IPR008949">
    <property type="entry name" value="Isoprenoid_synthase_dom_sf"/>
</dbReference>
<evidence type="ECO:0000313" key="2">
    <source>
        <dbReference type="Proteomes" id="UP000322077"/>
    </source>
</evidence>
<evidence type="ECO:0008006" key="3">
    <source>
        <dbReference type="Google" id="ProtNLM"/>
    </source>
</evidence>
<keyword evidence="2" id="KW-1185">Reference proteome</keyword>
<proteinExistence type="predicted"/>
<protein>
    <recommendedName>
        <fullName evidence="3">Phytoene synthase</fullName>
    </recommendedName>
</protein>
<dbReference type="SUPFAM" id="SSF48576">
    <property type="entry name" value="Terpenoid synthases"/>
    <property type="match status" value="1"/>
</dbReference>
<reference evidence="1 2" key="1">
    <citation type="submission" date="2019-08" db="EMBL/GenBank/DDBJ databases">
        <authorList>
            <person name="Wang G."/>
            <person name="Xu Z."/>
        </authorList>
    </citation>
    <scope>NUCLEOTIDE SEQUENCE [LARGE SCALE GENOMIC DNA]</scope>
    <source>
        <strain evidence="1 2">ZX</strain>
    </source>
</reference>
<sequence length="216" mass="22912">MVADPERRLALAYAPAHARPAIETLWLIDERMGAIVAAAREPAIGAMRLIWWRDALAALDQREAPAEPLLARVSAALLPTGIAGSDVSAIEEGWSALLDGETPDEEMMRLHASRGAVLFALAARALRADASDVTTAGEGWALADLGHRISVAAPAAQARGMAAERLATVNPHRWPRALRALGLLTLLATRDAGTEERRQGSPARVLRGALYGLTGL</sequence>
<gene>
    <name evidence="1" type="ORF">FYJ91_13610</name>
</gene>